<reference evidence="6 7" key="1">
    <citation type="submission" date="2019-03" db="EMBL/GenBank/DDBJ databases">
        <title>Genomics of glacier-inhabiting Cryobacterium strains.</title>
        <authorList>
            <person name="Liu Q."/>
            <person name="Xin Y.-H."/>
        </authorList>
    </citation>
    <scope>NUCLEOTIDE SEQUENCE [LARGE SCALE GENOMIC DNA]</scope>
    <source>
        <strain evidence="6 7">CGMCC 1.4292</strain>
    </source>
</reference>
<dbReference type="GO" id="GO:0016798">
    <property type="term" value="F:hydrolase activity, acting on glycosyl bonds"/>
    <property type="evidence" value="ECO:0007669"/>
    <property type="project" value="UniProtKB-KW"/>
</dbReference>
<dbReference type="EMBL" id="SOHQ01000030">
    <property type="protein sequence ID" value="TFD77812.1"/>
    <property type="molecule type" value="Genomic_DNA"/>
</dbReference>
<organism evidence="6 7">
    <name type="scientific">Cryobacterium psychrophilum</name>
    <dbReference type="NCBI Taxonomy" id="41988"/>
    <lineage>
        <taxon>Bacteria</taxon>
        <taxon>Bacillati</taxon>
        <taxon>Actinomycetota</taxon>
        <taxon>Actinomycetes</taxon>
        <taxon>Micrococcales</taxon>
        <taxon>Microbacteriaceae</taxon>
        <taxon>Cryobacterium</taxon>
    </lineage>
</organism>
<dbReference type="CDD" id="cd00063">
    <property type="entry name" value="FN3"/>
    <property type="match status" value="3"/>
</dbReference>
<protein>
    <submittedName>
        <fullName evidence="6">Fibronectin type III domain-containing protein</fullName>
    </submittedName>
</protein>
<dbReference type="SMART" id="SM00060">
    <property type="entry name" value="FN3"/>
    <property type="match status" value="3"/>
</dbReference>
<evidence type="ECO:0000256" key="1">
    <source>
        <dbReference type="ARBA" id="ARBA00022737"/>
    </source>
</evidence>
<feature type="transmembrane region" description="Helical" evidence="4">
    <location>
        <begin position="12"/>
        <end position="36"/>
    </location>
</feature>
<accession>A0A4Y8KSM6</accession>
<feature type="domain" description="Fibronectin type-III" evidence="5">
    <location>
        <begin position="1493"/>
        <end position="1588"/>
    </location>
</feature>
<dbReference type="InterPro" id="IPR003961">
    <property type="entry name" value="FN3_dom"/>
</dbReference>
<dbReference type="GO" id="GO:0000272">
    <property type="term" value="P:polysaccharide catabolic process"/>
    <property type="evidence" value="ECO:0007669"/>
    <property type="project" value="UniProtKB-KW"/>
</dbReference>
<evidence type="ECO:0000256" key="2">
    <source>
        <dbReference type="ARBA" id="ARBA00023295"/>
    </source>
</evidence>
<keyword evidence="4" id="KW-1133">Transmembrane helix</keyword>
<proteinExistence type="predicted"/>
<dbReference type="PROSITE" id="PS50853">
    <property type="entry name" value="FN3"/>
    <property type="match status" value="2"/>
</dbReference>
<dbReference type="PANTHER" id="PTHR13817:SF73">
    <property type="entry name" value="FIBRONECTIN TYPE-III DOMAIN-CONTAINING PROTEIN"/>
    <property type="match status" value="1"/>
</dbReference>
<dbReference type="InterPro" id="IPR050964">
    <property type="entry name" value="Striated_Muscle_Regulatory"/>
</dbReference>
<keyword evidence="1" id="KW-0677">Repeat</keyword>
<dbReference type="RefSeq" id="WP_134172143.1">
    <property type="nucleotide sequence ID" value="NZ_SODI01000001.1"/>
</dbReference>
<dbReference type="OrthoDB" id="5241356at2"/>
<dbReference type="InterPro" id="IPR036116">
    <property type="entry name" value="FN3_sf"/>
</dbReference>
<keyword evidence="2" id="KW-0378">Hydrolase</keyword>
<sequence>MRWAWGRTHRSLIGTITSGTVIAALVATVAVVSGGYTAERLDLGDAAVWVTNESRQSVGRANTAVMELNTVVAVDSSSIDVLQRGATVLVLDHGNSSLEIVDAATAQVTGSVPLPPLAPTVLLGADRAVVASNGDIWTLPAAEIADFDGLSAPTLSLGAGTLVALDPAGLLTAFTPGTGSLLQVDTTTANAVVTTVTLATTLAGEATAGEPGQRLVGAADDEYEVSSVAGSWALLNATTSHVFLAEADVDLGVTNNPVIQHAAASADRVLVAHEGGLLSVNLTGGTPEPLLTGRHGSAAAPASVGACAYAAWSDGTAWRDCDGEPGAADMTAAEMTLDGIAASARLELRMNGDGVVLNDSYNGTTWAVQRRGERIDNWADLIDTDQTEQKVEEDNGDTPPTFEQAQMPPVAVDDDFGARPGRATVLPVLLNDYDANDDVLLVTSFSEISADRGRLELVADNQQVQLTLPPSATEPVTFSYAISDGRGGTASASVTVSVRGVEENSAPVQVRATRATAETSGQVAAQVLGDWIDPDGDPFYLASAAATAPDQVGFTPTGAVTFTHGGTGNADAEQRTDVALTVSDGRDVGTGTLTVFVRPAGTVPILTDSYSALATAGAEITLSPLEHTRGGSGVLRLSSVPAKPNVTITPRWDDGTFRFVSMQVGTHYLEYAVTDGTETATGQVRVEVSAAASGASTPVTVPHTAFIRGSQPTLVDVLATDFDPAGGVLLVTGTTNIPADSGLRVEILEQRLLRVTLTQPLATGSVSFGYRVSNGLVESAGSVTVIELPAVSQKQAPRALPDTVSVRVNDAIDIPVLANDEHPDGDPLTLDPVLTEGLTGQAGVLFASGTVLRYLAPATAGNYSAVYRVTAPDGQFANAEVRILVREADAATNNAPEPQTVVARVLAGGTVHIPIPLNGIDPDGDSVQLIGQETNPDKGAVTGMDSESFEYTAGEYSAGTDTFTYAIVDALGARAVGTVRVGISARLDGARNPIAAPDEVVVRPGSTVSVQVLGNDSDPDGGTLSIVSVEASNPGVDSGSAAIDNLVVAVTAPQREGRYGYIYVIQNERGGTSSNFLTVLVSKDAPRSQPIARDTRLTLSDIQGRKTVDVDVLAQVFFADGASSTLDVAVLPGFTDAATVTETRRIRVSVADRSQIIPFSVTHPDESSIVSYAFVWVPGFRDALPQVRSGVPALTVKSEATLNLTINDYVVAVGGKPVRLTDTGTVRATHSDGAALATSPTRLEFTSAAGYYGPASISFEVTDGSSASDPEGRKNTIVLPITVTPSDNQSPAFDGAVLDFEPEQTKVIDLLKLTSYPYPNDLGELAFTVLDPKPAGFTSSLSGHELTLRADSSALKGSSRSVLIGVRDSLAEGRSGRIDMRVVASTRPTAIPAADAAVAPRGQTTVVDVLANDEAANPFPATPLRVVDVRGLGGANVPPGVTITPSTDSSRLSIRVSADAAPVDTNLQYQVADATGDPDRYAWGTVRISVQDVPEAVTNVSVGGFGDGSLTVSFTAGAANNSPITGYQLVLRDAGSGAVVGTTLCHATSCQVFTRGNGRDNAVRVSVTAQNAIGASASTTLRGDVWSDVVPGAPTGLAAAPLDGGLRLSWGAVSPGGGGTAIRGYVVTVGGKTQPEVSATGARCATAARCSIDVSGLSNGANVEFTVSARNDALPELSSWTVARGTGKPYGPPQATSIVASGSDATGTVTVSWSPFPNSGDPVAGYVVQRITGNRAPSGAQACSVTSPAPGTVTAPVEGGAVDAQLTVSGTSTSAQFEGLSGNNGRYSFVVWGYNRAGCAVSQVASAVIRADPAGAPLVTGTMRSHGTAWDYQVTAGVVVGADRYELRSADGTGAIVAFSGTGWPRELLGGAFGDTVSVEIRACNVWGGCGPWAAPATAPEASITRVVGGVAYDAATGRFSWTNDPPNGSIPASYACSVRETTGEPTSADSSNTCTVPGAPAAGTVRLTVTVNTHSYDYDE</sequence>
<dbReference type="InterPro" id="IPR013783">
    <property type="entry name" value="Ig-like_fold"/>
</dbReference>
<dbReference type="Gene3D" id="2.60.40.2810">
    <property type="match status" value="1"/>
</dbReference>
<evidence type="ECO:0000256" key="4">
    <source>
        <dbReference type="SAM" id="Phobius"/>
    </source>
</evidence>
<evidence type="ECO:0000256" key="3">
    <source>
        <dbReference type="ARBA" id="ARBA00023326"/>
    </source>
</evidence>
<comment type="caution">
    <text evidence="6">The sequence shown here is derived from an EMBL/GenBank/DDBJ whole genome shotgun (WGS) entry which is preliminary data.</text>
</comment>
<gene>
    <name evidence="6" type="ORF">E3T53_10955</name>
</gene>
<keyword evidence="7" id="KW-1185">Reference proteome</keyword>
<dbReference type="SUPFAM" id="SSF49265">
    <property type="entry name" value="Fibronectin type III"/>
    <property type="match status" value="2"/>
</dbReference>
<keyword evidence="4" id="KW-0812">Transmembrane</keyword>
<dbReference type="Pfam" id="PF17963">
    <property type="entry name" value="Big_9"/>
    <property type="match status" value="4"/>
</dbReference>
<name>A0A4Y8KSM6_9MICO</name>
<keyword evidence="4" id="KW-0472">Membrane</keyword>
<evidence type="ECO:0000313" key="7">
    <source>
        <dbReference type="Proteomes" id="UP000298218"/>
    </source>
</evidence>
<evidence type="ECO:0000259" key="5">
    <source>
        <dbReference type="PROSITE" id="PS50853"/>
    </source>
</evidence>
<keyword evidence="3" id="KW-0119">Carbohydrate metabolism</keyword>
<dbReference type="Proteomes" id="UP000298218">
    <property type="component" value="Unassembled WGS sequence"/>
</dbReference>
<keyword evidence="3" id="KW-0624">Polysaccharide degradation</keyword>
<evidence type="ECO:0000313" key="6">
    <source>
        <dbReference type="EMBL" id="TFD77812.1"/>
    </source>
</evidence>
<dbReference type="Gene3D" id="2.60.40.10">
    <property type="entry name" value="Immunoglobulins"/>
    <property type="match status" value="3"/>
</dbReference>
<dbReference type="PANTHER" id="PTHR13817">
    <property type="entry name" value="TITIN"/>
    <property type="match status" value="1"/>
</dbReference>
<keyword evidence="2" id="KW-0326">Glycosidase</keyword>
<feature type="domain" description="Fibronectin type-III" evidence="5">
    <location>
        <begin position="1590"/>
        <end position="1689"/>
    </location>
</feature>